<evidence type="ECO:0000313" key="3">
    <source>
        <dbReference type="Proteomes" id="UP001526147"/>
    </source>
</evidence>
<evidence type="ECO:0000256" key="1">
    <source>
        <dbReference type="SAM" id="MobiDB-lite"/>
    </source>
</evidence>
<comment type="caution">
    <text evidence="2">The sequence shown here is derived from an EMBL/GenBank/DDBJ whole genome shotgun (WGS) entry which is preliminary data.</text>
</comment>
<feature type="compositionally biased region" description="Basic and acidic residues" evidence="1">
    <location>
        <begin position="59"/>
        <end position="75"/>
    </location>
</feature>
<evidence type="ECO:0008006" key="4">
    <source>
        <dbReference type="Google" id="ProtNLM"/>
    </source>
</evidence>
<dbReference type="Proteomes" id="UP001526147">
    <property type="component" value="Unassembled WGS sequence"/>
</dbReference>
<evidence type="ECO:0000313" key="2">
    <source>
        <dbReference type="EMBL" id="MCV9887685.1"/>
    </source>
</evidence>
<accession>A0ABT3DKT6</accession>
<gene>
    <name evidence="2" type="ORF">OIH86_18750</name>
</gene>
<organism evidence="2 3">
    <name type="scientific">Metabacillus halosaccharovorans</name>
    <dbReference type="NCBI Taxonomy" id="930124"/>
    <lineage>
        <taxon>Bacteria</taxon>
        <taxon>Bacillati</taxon>
        <taxon>Bacillota</taxon>
        <taxon>Bacilli</taxon>
        <taxon>Bacillales</taxon>
        <taxon>Bacillaceae</taxon>
        <taxon>Metabacillus</taxon>
    </lineage>
</organism>
<reference evidence="2 3" key="1">
    <citation type="submission" date="2022-10" db="EMBL/GenBank/DDBJ databases">
        <title>Draft genome assembly of moderately radiation resistant bacterium Metabacillus halosaccharovorans.</title>
        <authorList>
            <person name="Pal S."/>
            <person name="Gopinathan A."/>
        </authorList>
    </citation>
    <scope>NUCLEOTIDE SEQUENCE [LARGE SCALE GENOMIC DNA]</scope>
    <source>
        <strain evidence="2 3">VITHBRA001</strain>
    </source>
</reference>
<name>A0ABT3DKT6_9BACI</name>
<protein>
    <recommendedName>
        <fullName evidence="4">RNA polymerase subunit sigma</fullName>
    </recommendedName>
</protein>
<sequence length="103" mass="12128">MTNISLKNIEMQIALPRTHDAGKIQDLLNQRNQQIQDQLAHSIQKEVDLKRTQVSQNNESDKLSLKKDQSQQHHEQNKKKKKEQKKEENPDHPYKGKKIDFFG</sequence>
<dbReference type="RefSeq" id="WP_139367387.1">
    <property type="nucleotide sequence ID" value="NZ_JAOYEY010000047.1"/>
</dbReference>
<dbReference type="EMBL" id="JAOYEY010000047">
    <property type="protein sequence ID" value="MCV9887685.1"/>
    <property type="molecule type" value="Genomic_DNA"/>
</dbReference>
<proteinExistence type="predicted"/>
<feature type="compositionally biased region" description="Basic and acidic residues" evidence="1">
    <location>
        <begin position="84"/>
        <end position="103"/>
    </location>
</feature>
<feature type="region of interest" description="Disordered" evidence="1">
    <location>
        <begin position="51"/>
        <end position="103"/>
    </location>
</feature>
<keyword evidence="3" id="KW-1185">Reference proteome</keyword>